<dbReference type="PANTHER" id="PTHR34535:SF3">
    <property type="entry name" value="HYDROGENASE MATURATION FACTOR HYPA"/>
    <property type="match status" value="1"/>
</dbReference>
<evidence type="ECO:0000256" key="4">
    <source>
        <dbReference type="HAMAP-Rule" id="MF_00213"/>
    </source>
</evidence>
<keyword evidence="1 4" id="KW-0533">Nickel</keyword>
<proteinExistence type="inferred from homology"/>
<keyword evidence="3 4" id="KW-0862">Zinc</keyword>
<accession>A0ABU7V9X1</accession>
<gene>
    <name evidence="4" type="primary">hypA</name>
    <name evidence="5" type="ORF">V2V91_10610</name>
</gene>
<dbReference type="InterPro" id="IPR000688">
    <property type="entry name" value="HypA/HybF"/>
</dbReference>
<dbReference type="HAMAP" id="MF_00213">
    <property type="entry name" value="HypA_HybF"/>
    <property type="match status" value="1"/>
</dbReference>
<sequence length="126" mass="13297">MHELSLCRSIAAIAERSSAGRAVLSIQLDVGQLRQVVPETLVYCWGIVCENSPSLSGSRLEVTSIPAIVTCRECSTDSTIEGVPILVCASCGSGSVVVRSGEEFLVRSMEVGEKEGKTDGSLSPPR</sequence>
<dbReference type="EMBL" id="JAZHOV010000005">
    <property type="protein sequence ID" value="MEF2255579.1"/>
    <property type="molecule type" value="Genomic_DNA"/>
</dbReference>
<protein>
    <recommendedName>
        <fullName evidence="4">Hydrogenase maturation factor HypA</fullName>
    </recommendedName>
</protein>
<dbReference type="PANTHER" id="PTHR34535">
    <property type="entry name" value="HYDROGENASE MATURATION FACTOR HYPA"/>
    <property type="match status" value="1"/>
</dbReference>
<feature type="binding site" evidence="4">
    <location>
        <position position="71"/>
    </location>
    <ligand>
        <name>Zn(2+)</name>
        <dbReference type="ChEBI" id="CHEBI:29105"/>
    </ligand>
</feature>
<reference evidence="5 6" key="1">
    <citation type="submission" date="2024-01" db="EMBL/GenBank/DDBJ databases">
        <title>the genome sequence of strain Microbacterium schleiferi NBRC 15075.</title>
        <authorList>
            <person name="Ding Y."/>
            <person name="Zhang G."/>
        </authorList>
    </citation>
    <scope>NUCLEOTIDE SEQUENCE [LARGE SCALE GENOMIC DNA]</scope>
    <source>
        <strain evidence="5 6">NBRC 15075</strain>
    </source>
</reference>
<dbReference type="RefSeq" id="WP_300590909.1">
    <property type="nucleotide sequence ID" value="NZ_BAAAUO010000011.1"/>
</dbReference>
<comment type="similarity">
    <text evidence="4">Belongs to the HypA/HybF family.</text>
</comment>
<dbReference type="Proteomes" id="UP001351900">
    <property type="component" value="Unassembled WGS sequence"/>
</dbReference>
<evidence type="ECO:0000256" key="1">
    <source>
        <dbReference type="ARBA" id="ARBA00022596"/>
    </source>
</evidence>
<keyword evidence="6" id="KW-1185">Reference proteome</keyword>
<keyword evidence="2 4" id="KW-0479">Metal-binding</keyword>
<evidence type="ECO:0000256" key="2">
    <source>
        <dbReference type="ARBA" id="ARBA00022723"/>
    </source>
</evidence>
<feature type="binding site" evidence="4">
    <location>
        <position position="74"/>
    </location>
    <ligand>
        <name>Zn(2+)</name>
        <dbReference type="ChEBI" id="CHEBI:29105"/>
    </ligand>
</feature>
<feature type="binding site" evidence="4">
    <location>
        <position position="2"/>
    </location>
    <ligand>
        <name>Ni(2+)</name>
        <dbReference type="ChEBI" id="CHEBI:49786"/>
    </ligand>
</feature>
<comment type="caution">
    <text evidence="5">The sequence shown here is derived from an EMBL/GenBank/DDBJ whole genome shotgun (WGS) entry which is preliminary data.</text>
</comment>
<name>A0ABU7V9X1_9MICO</name>
<evidence type="ECO:0000313" key="5">
    <source>
        <dbReference type="EMBL" id="MEF2255579.1"/>
    </source>
</evidence>
<evidence type="ECO:0000313" key="6">
    <source>
        <dbReference type="Proteomes" id="UP001351900"/>
    </source>
</evidence>
<dbReference type="Gene3D" id="3.30.2320.80">
    <property type="match status" value="1"/>
</dbReference>
<feature type="binding site" evidence="4">
    <location>
        <position position="88"/>
    </location>
    <ligand>
        <name>Zn(2+)</name>
        <dbReference type="ChEBI" id="CHEBI:29105"/>
    </ligand>
</feature>
<organism evidence="5 6">
    <name type="scientific">Microbacterium schleiferi</name>
    <dbReference type="NCBI Taxonomy" id="69362"/>
    <lineage>
        <taxon>Bacteria</taxon>
        <taxon>Bacillati</taxon>
        <taxon>Actinomycetota</taxon>
        <taxon>Actinomycetes</taxon>
        <taxon>Micrococcales</taxon>
        <taxon>Microbacteriaceae</taxon>
        <taxon>Microbacterium</taxon>
    </lineage>
</organism>
<feature type="binding site" evidence="4">
    <location>
        <position position="91"/>
    </location>
    <ligand>
        <name>Zn(2+)</name>
        <dbReference type="ChEBI" id="CHEBI:29105"/>
    </ligand>
</feature>
<evidence type="ECO:0000256" key="3">
    <source>
        <dbReference type="ARBA" id="ARBA00022833"/>
    </source>
</evidence>
<dbReference type="Pfam" id="PF01155">
    <property type="entry name" value="HypA"/>
    <property type="match status" value="1"/>
</dbReference>
<comment type="function">
    <text evidence="4">Involved in the maturation of [NiFe] hydrogenases. Required for nickel insertion into the metal center of the hydrogenase.</text>
</comment>
<dbReference type="PIRSF" id="PIRSF004761">
    <property type="entry name" value="Hydrgn_mat_HypA"/>
    <property type="match status" value="1"/>
</dbReference>